<evidence type="ECO:0000259" key="1">
    <source>
        <dbReference type="PROSITE" id="PS50164"/>
    </source>
</evidence>
<dbReference type="Gene3D" id="3.40.1440.10">
    <property type="entry name" value="GIY-YIG endonuclease"/>
    <property type="match status" value="1"/>
</dbReference>
<proteinExistence type="predicted"/>
<reference evidence="2" key="1">
    <citation type="submission" date="2020-09" db="EMBL/GenBank/DDBJ databases">
        <title>A novel bacterium of genus Mangrovicoccus, isolated from South China Sea.</title>
        <authorList>
            <person name="Huang H."/>
            <person name="Mo K."/>
            <person name="Hu Y."/>
        </authorList>
    </citation>
    <scope>NUCLEOTIDE SEQUENCE</scope>
    <source>
        <strain evidence="2">HB182678</strain>
    </source>
</reference>
<evidence type="ECO:0000313" key="2">
    <source>
        <dbReference type="EMBL" id="MBE3640101.1"/>
    </source>
</evidence>
<sequence length="95" mass="10614">MGFHAYIMASHPLGVLHIAATGDLAASVARHRAGRGGAHTARYAITRLVWFEPHPDYGAARLRARRIARWRRAWKDALITAANPDWHDLTSRIPP</sequence>
<dbReference type="RefSeq" id="WP_193185650.1">
    <property type="nucleotide sequence ID" value="NZ_JACVXA010000072.1"/>
</dbReference>
<dbReference type="SUPFAM" id="SSF82771">
    <property type="entry name" value="GIY-YIG endonuclease"/>
    <property type="match status" value="1"/>
</dbReference>
<comment type="caution">
    <text evidence="2">The sequence shown here is derived from an EMBL/GenBank/DDBJ whole genome shotgun (WGS) entry which is preliminary data.</text>
</comment>
<dbReference type="EMBL" id="JACVXA010000072">
    <property type="protein sequence ID" value="MBE3640101.1"/>
    <property type="molecule type" value="Genomic_DNA"/>
</dbReference>
<protein>
    <submittedName>
        <fullName evidence="2">GIY-YIG nuclease family protein</fullName>
    </submittedName>
</protein>
<dbReference type="InterPro" id="IPR035901">
    <property type="entry name" value="GIY-YIG_endonuc_sf"/>
</dbReference>
<organism evidence="2 3">
    <name type="scientific">Mangrovicoccus algicola</name>
    <dbReference type="NCBI Taxonomy" id="2771008"/>
    <lineage>
        <taxon>Bacteria</taxon>
        <taxon>Pseudomonadati</taxon>
        <taxon>Pseudomonadota</taxon>
        <taxon>Alphaproteobacteria</taxon>
        <taxon>Rhodobacterales</taxon>
        <taxon>Paracoccaceae</taxon>
        <taxon>Mangrovicoccus</taxon>
    </lineage>
</organism>
<accession>A0A8J6Z1X4</accession>
<dbReference type="AlphaFoldDB" id="A0A8J6Z1X4"/>
<name>A0A8J6Z1X4_9RHOB</name>
<dbReference type="InterPro" id="IPR000305">
    <property type="entry name" value="GIY-YIG_endonuc"/>
</dbReference>
<dbReference type="PROSITE" id="PS50164">
    <property type="entry name" value="GIY_YIG"/>
    <property type="match status" value="1"/>
</dbReference>
<gene>
    <name evidence="2" type="ORF">ICN82_17995</name>
</gene>
<evidence type="ECO:0000313" key="3">
    <source>
        <dbReference type="Proteomes" id="UP000609121"/>
    </source>
</evidence>
<feature type="domain" description="GIY-YIG" evidence="1">
    <location>
        <begin position="1"/>
        <end position="77"/>
    </location>
</feature>
<keyword evidence="3" id="KW-1185">Reference proteome</keyword>
<dbReference type="Proteomes" id="UP000609121">
    <property type="component" value="Unassembled WGS sequence"/>
</dbReference>